<dbReference type="CDD" id="cd06171">
    <property type="entry name" value="Sigma70_r4"/>
    <property type="match status" value="1"/>
</dbReference>
<feature type="region of interest" description="Disordered" evidence="2">
    <location>
        <begin position="15"/>
        <end position="50"/>
    </location>
</feature>
<evidence type="ECO:0000313" key="4">
    <source>
        <dbReference type="EMBL" id="ABG30482.1"/>
    </source>
</evidence>
<dbReference type="InterPro" id="IPR050239">
    <property type="entry name" value="Sigma-70_RNA_pol_init_factors"/>
</dbReference>
<dbReference type="STRING" id="375451.RD1_0804"/>
<dbReference type="PANTHER" id="PTHR30603">
    <property type="entry name" value="RNA POLYMERASE SIGMA FACTOR RPO"/>
    <property type="match status" value="1"/>
</dbReference>
<evidence type="ECO:0000256" key="2">
    <source>
        <dbReference type="SAM" id="MobiDB-lite"/>
    </source>
</evidence>
<dbReference type="PROSITE" id="PS00716">
    <property type="entry name" value="SIGMA70_2"/>
    <property type="match status" value="1"/>
</dbReference>
<evidence type="ECO:0000259" key="3">
    <source>
        <dbReference type="PROSITE" id="PS00716"/>
    </source>
</evidence>
<feature type="region of interest" description="Disordered" evidence="2">
    <location>
        <begin position="123"/>
        <end position="151"/>
    </location>
</feature>
<dbReference type="AlphaFoldDB" id="Q16C11"/>
<dbReference type="SUPFAM" id="SSF88659">
    <property type="entry name" value="Sigma3 and sigma4 domains of RNA polymerase sigma factors"/>
    <property type="match status" value="1"/>
</dbReference>
<feature type="compositionally biased region" description="Polar residues" evidence="2">
    <location>
        <begin position="129"/>
        <end position="151"/>
    </location>
</feature>
<keyword evidence="1" id="KW-0175">Coiled coil</keyword>
<sequence>MLSRLGKKLKALVSRETVSTVPEAPAAATGTQNPFAVSDANHVSSPASSEPATIIVGAEKGGGPKPPTVLVLESPSPTLDRSETTELEAAHKAIDLDHGASTGATSDDDLTVIKLGLAVDEPHKDIPSKEQTTYAYHNRPTPSDRPTSQNAPEEELLLDLAVRSFASTRLVNVLRNAERDLPAKTVTAYMRAPDAAREAFRQLENFGEKTATELDDLVRKFARKVDQDRQDAADSIVDVVREADCSVRLLNAISAHSHRLPVTTVSEYMKAPAHARQAFLKLPNLGRKSADELDLIMRSFVPSKTNPQGEQHRVSSEDGDFQRALTAAEVFLSGMVYPDELFEWSPPTRLTNLLKVDQVEQRKSFADFLKTYNETASRIRSLPGCGRKSIEQLDEIVTKIIEARLSHCGMRSEIALDIRRLLLGEFVSQASLTSITELGSIKPEDIKASESASIEELTVTEIIEGCISTLNDRQQDILQRRYGINRGQTETLEQVASDYDVTRERIRQIEKKAKQKLETKRTKKVLIGALEQEGSLEKLFKNRKIVSDEQISAVSKLLTAQELLAVDLAYGDMRSFLDAESVRTEAGWIQEQDLLLTSHEPEDLSGSLRQRIVSAIREQKLPIRLTEIAAALPDYPLSEIMGELSARFEASIEGDFVRAASRLPGTVRCILILREAGRAMHCDEIRARMHEVFAKDESIHHIGSTLSGMEEALIVERGTYDLYENLSLTDGDLEEVRDRTLSHLKRVGGFISAKVLFSDLFQGETERFGIAFGPYMLLGIVQDDERFVTKRGLMIGLATDENKSEFRGLGEEVLAVLIEAQRSMTLVEIVQELEGRRDVLTTSISVGLENSPEAVSVGRGRFDLVGRAIGPDERQTDLILACAIALANGPRTAFALSELLSPIWGEIQTRPLLSFLKNRAIFDVDEKIVSVTELPEAVAKYVAIRDRVIEVGEMGVPGVEAVRDALVSRDAPDLTRLDHLFANKQEEPDEGEEMLGMILGDFGIN</sequence>
<dbReference type="PANTHER" id="PTHR30603:SF47">
    <property type="entry name" value="RNA POLYMERASE SIGMA FACTOR SIGD, CHLOROPLASTIC"/>
    <property type="match status" value="1"/>
</dbReference>
<dbReference type="eggNOG" id="COG0568">
    <property type="taxonomic scope" value="Bacteria"/>
</dbReference>
<name>Q16C11_ROSDO</name>
<dbReference type="InterPro" id="IPR013324">
    <property type="entry name" value="RNA_pol_sigma_r3/r4-like"/>
</dbReference>
<dbReference type="GO" id="GO:0003700">
    <property type="term" value="F:DNA-binding transcription factor activity"/>
    <property type="evidence" value="ECO:0007669"/>
    <property type="project" value="InterPro"/>
</dbReference>
<dbReference type="Pfam" id="PF04545">
    <property type="entry name" value="Sigma70_r4"/>
    <property type="match status" value="1"/>
</dbReference>
<dbReference type="Proteomes" id="UP000007029">
    <property type="component" value="Chromosome"/>
</dbReference>
<proteinExistence type="predicted"/>
<organism evidence="4 5">
    <name type="scientific">Roseobacter denitrificans (strain ATCC 33942 / OCh 114)</name>
    <name type="common">Erythrobacter sp. (strain OCh 114)</name>
    <name type="synonym">Roseobacter denitrificans</name>
    <dbReference type="NCBI Taxonomy" id="375451"/>
    <lineage>
        <taxon>Bacteria</taxon>
        <taxon>Pseudomonadati</taxon>
        <taxon>Pseudomonadota</taxon>
        <taxon>Alphaproteobacteria</taxon>
        <taxon>Rhodobacterales</taxon>
        <taxon>Roseobacteraceae</taxon>
        <taxon>Roseobacter</taxon>
    </lineage>
</organism>
<dbReference type="PRINTS" id="PR00046">
    <property type="entry name" value="SIGMA70FCT"/>
</dbReference>
<dbReference type="HOGENOM" id="CLU_298746_0_0_5"/>
<feature type="domain" description="RNA polymerase sigma-70" evidence="3">
    <location>
        <begin position="491"/>
        <end position="517"/>
    </location>
</feature>
<keyword evidence="5" id="KW-1185">Reference proteome</keyword>
<dbReference type="OrthoDB" id="8067718at2"/>
<dbReference type="InterPro" id="IPR000943">
    <property type="entry name" value="RNA_pol_sigma70"/>
</dbReference>
<evidence type="ECO:0000256" key="1">
    <source>
        <dbReference type="SAM" id="Coils"/>
    </source>
</evidence>
<dbReference type="KEGG" id="rde:RD1_0804"/>
<evidence type="ECO:0000313" key="5">
    <source>
        <dbReference type="Proteomes" id="UP000007029"/>
    </source>
</evidence>
<reference evidence="4 5" key="1">
    <citation type="journal article" date="2007" name="J. Bacteriol.">
        <title>The complete genome sequence of Roseobacter denitrificans reveals a mixotrophic rather than photosynthetic metabolism.</title>
        <authorList>
            <person name="Swingley W.D."/>
            <person name="Sadekar S."/>
            <person name="Mastrian S.D."/>
            <person name="Matthies H.J."/>
            <person name="Hao J."/>
            <person name="Ramos H."/>
            <person name="Acharya C.R."/>
            <person name="Conrad A.L."/>
            <person name="Taylor H.L."/>
            <person name="Dejesa L.C."/>
            <person name="Shah M.K."/>
            <person name="O'huallachain M.E."/>
            <person name="Lince M.T."/>
            <person name="Blankenship R.E."/>
            <person name="Beatty J.T."/>
            <person name="Touchman J.W."/>
        </authorList>
    </citation>
    <scope>NUCLEOTIDE SEQUENCE [LARGE SCALE GENOMIC DNA]</scope>
    <source>
        <strain evidence="5">ATCC 33942 / OCh 114</strain>
    </source>
</reference>
<dbReference type="InterPro" id="IPR007630">
    <property type="entry name" value="RNA_pol_sigma70_r4"/>
</dbReference>
<dbReference type="InterPro" id="IPR036388">
    <property type="entry name" value="WH-like_DNA-bd_sf"/>
</dbReference>
<dbReference type="RefSeq" id="WP_011567104.1">
    <property type="nucleotide sequence ID" value="NC_008209.1"/>
</dbReference>
<gene>
    <name evidence="4" type="primary">rpoD</name>
    <name evidence="4" type="ordered locus">RD1_0804</name>
</gene>
<protein>
    <submittedName>
        <fullName evidence="4">RNA polymerase sigma factor, putative</fullName>
    </submittedName>
</protein>
<accession>Q16C11</accession>
<dbReference type="Gene3D" id="1.10.10.10">
    <property type="entry name" value="Winged helix-like DNA-binding domain superfamily/Winged helix DNA-binding domain"/>
    <property type="match status" value="1"/>
</dbReference>
<dbReference type="GO" id="GO:0006352">
    <property type="term" value="P:DNA-templated transcription initiation"/>
    <property type="evidence" value="ECO:0007669"/>
    <property type="project" value="InterPro"/>
</dbReference>
<feature type="coiled-coil region" evidence="1">
    <location>
        <begin position="492"/>
        <end position="519"/>
    </location>
</feature>
<dbReference type="EMBL" id="CP000362">
    <property type="protein sequence ID" value="ABG30482.1"/>
    <property type="molecule type" value="Genomic_DNA"/>
</dbReference>
<feature type="compositionally biased region" description="Polar residues" evidence="2">
    <location>
        <begin position="29"/>
        <end position="50"/>
    </location>
</feature>